<proteinExistence type="predicted"/>
<evidence type="ECO:0000313" key="1">
    <source>
        <dbReference type="EMBL" id="KYP42137.1"/>
    </source>
</evidence>
<sequence length="106" mass="12527">MVHKALTKVITSRLKHFMTRLVSWTFVVDAFLDLGFDECFIQVLYQCLSLISFQVCLNREKIYSFKSQRGLQQGDYLSPYNFVLYLERLSHLIQEDLNQDLQKSLV</sequence>
<keyword evidence="2" id="KW-1185">Reference proteome</keyword>
<reference evidence="1" key="1">
    <citation type="journal article" date="2012" name="Nat. Biotechnol.">
        <title>Draft genome sequence of pigeonpea (Cajanus cajan), an orphan legume crop of resource-poor farmers.</title>
        <authorList>
            <person name="Varshney R.K."/>
            <person name="Chen W."/>
            <person name="Li Y."/>
            <person name="Bharti A.K."/>
            <person name="Saxena R.K."/>
            <person name="Schlueter J.A."/>
            <person name="Donoghue M.T."/>
            <person name="Azam S."/>
            <person name="Fan G."/>
            <person name="Whaley A.M."/>
            <person name="Farmer A.D."/>
            <person name="Sheridan J."/>
            <person name="Iwata A."/>
            <person name="Tuteja R."/>
            <person name="Penmetsa R.V."/>
            <person name="Wu W."/>
            <person name="Upadhyaya H.D."/>
            <person name="Yang S.P."/>
            <person name="Shah T."/>
            <person name="Saxena K.B."/>
            <person name="Michael T."/>
            <person name="McCombie W.R."/>
            <person name="Yang B."/>
            <person name="Zhang G."/>
            <person name="Yang H."/>
            <person name="Wang J."/>
            <person name="Spillane C."/>
            <person name="Cook D.R."/>
            <person name="May G.D."/>
            <person name="Xu X."/>
            <person name="Jackson S.A."/>
        </authorList>
    </citation>
    <scope>NUCLEOTIDE SEQUENCE [LARGE SCALE GENOMIC DNA]</scope>
</reference>
<accession>A0A151RHV8</accession>
<protein>
    <submittedName>
        <fullName evidence="1">Uncharacterized protein</fullName>
    </submittedName>
</protein>
<name>A0A151RHV8_CAJCA</name>
<dbReference type="AlphaFoldDB" id="A0A151RHV8"/>
<dbReference type="Proteomes" id="UP000075243">
    <property type="component" value="Unassembled WGS sequence"/>
</dbReference>
<dbReference type="EMBL" id="KQ483731">
    <property type="protein sequence ID" value="KYP42137.1"/>
    <property type="molecule type" value="Genomic_DNA"/>
</dbReference>
<evidence type="ECO:0000313" key="2">
    <source>
        <dbReference type="Proteomes" id="UP000075243"/>
    </source>
</evidence>
<gene>
    <name evidence="1" type="ORF">KK1_036451</name>
</gene>
<organism evidence="1 2">
    <name type="scientific">Cajanus cajan</name>
    <name type="common">Pigeon pea</name>
    <name type="synonym">Cajanus indicus</name>
    <dbReference type="NCBI Taxonomy" id="3821"/>
    <lineage>
        <taxon>Eukaryota</taxon>
        <taxon>Viridiplantae</taxon>
        <taxon>Streptophyta</taxon>
        <taxon>Embryophyta</taxon>
        <taxon>Tracheophyta</taxon>
        <taxon>Spermatophyta</taxon>
        <taxon>Magnoliopsida</taxon>
        <taxon>eudicotyledons</taxon>
        <taxon>Gunneridae</taxon>
        <taxon>Pentapetalae</taxon>
        <taxon>rosids</taxon>
        <taxon>fabids</taxon>
        <taxon>Fabales</taxon>
        <taxon>Fabaceae</taxon>
        <taxon>Papilionoideae</taxon>
        <taxon>50 kb inversion clade</taxon>
        <taxon>NPAAA clade</taxon>
        <taxon>indigoferoid/millettioid clade</taxon>
        <taxon>Phaseoleae</taxon>
        <taxon>Cajanus</taxon>
    </lineage>
</organism>
<dbReference type="Gramene" id="C.cajan_36482.t">
    <property type="protein sequence ID" value="C.cajan_36482.t"/>
    <property type="gene ID" value="C.cajan_36482"/>
</dbReference>